<dbReference type="PRINTS" id="PR00411">
    <property type="entry name" value="PNDRDTASEI"/>
</dbReference>
<dbReference type="GO" id="GO:0005737">
    <property type="term" value="C:cytoplasm"/>
    <property type="evidence" value="ECO:0007669"/>
    <property type="project" value="UniProtKB-ARBA"/>
</dbReference>
<feature type="binding site" evidence="12">
    <location>
        <begin position="144"/>
        <end position="146"/>
    </location>
    <ligand>
        <name>FAD</name>
        <dbReference type="ChEBI" id="CHEBI:57692"/>
    </ligand>
</feature>
<dbReference type="GO" id="GO:0004148">
    <property type="term" value="F:dihydrolipoyl dehydrogenase (NADH) activity"/>
    <property type="evidence" value="ECO:0007669"/>
    <property type="project" value="UniProtKB-EC"/>
</dbReference>
<name>A0A1H7KR04_OLID1</name>
<protein>
    <recommendedName>
        <fullName evidence="3 14">Dihydrolipoyl dehydrogenase</fullName>
        <ecNumber evidence="2 14">1.8.1.4</ecNumber>
    </recommendedName>
</protein>
<dbReference type="FunFam" id="3.50.50.60:FF:000001">
    <property type="entry name" value="Dihydrolipoyl dehydrogenase, mitochondrial"/>
    <property type="match status" value="1"/>
</dbReference>
<evidence type="ECO:0000256" key="3">
    <source>
        <dbReference type="ARBA" id="ARBA00016961"/>
    </source>
</evidence>
<reference evidence="18" key="1">
    <citation type="submission" date="2016-10" db="EMBL/GenBank/DDBJ databases">
        <authorList>
            <person name="Varghese N."/>
            <person name="Submissions S."/>
        </authorList>
    </citation>
    <scope>NUCLEOTIDE SEQUENCE [LARGE SCALE GENOMIC DNA]</scope>
    <source>
        <strain evidence="18">DSM 18733</strain>
    </source>
</reference>
<dbReference type="FunFam" id="3.30.390.30:FF:000001">
    <property type="entry name" value="Dihydrolipoyl dehydrogenase"/>
    <property type="match status" value="1"/>
</dbReference>
<evidence type="ECO:0000256" key="2">
    <source>
        <dbReference type="ARBA" id="ARBA00012608"/>
    </source>
</evidence>
<evidence type="ECO:0000256" key="13">
    <source>
        <dbReference type="PIRSR" id="PIRSR000350-4"/>
    </source>
</evidence>
<dbReference type="InterPro" id="IPR050151">
    <property type="entry name" value="Class-I_Pyr_Nuc-Dis_Oxidored"/>
</dbReference>
<evidence type="ECO:0000259" key="15">
    <source>
        <dbReference type="Pfam" id="PF02852"/>
    </source>
</evidence>
<feature type="active site" description="Proton acceptor" evidence="11">
    <location>
        <position position="445"/>
    </location>
</feature>
<evidence type="ECO:0000256" key="11">
    <source>
        <dbReference type="PIRSR" id="PIRSR000350-2"/>
    </source>
</evidence>
<dbReference type="Proteomes" id="UP000199421">
    <property type="component" value="Unassembled WGS sequence"/>
</dbReference>
<keyword evidence="6 14" id="KW-0560">Oxidoreductase</keyword>
<dbReference type="PRINTS" id="PR00368">
    <property type="entry name" value="FADPNR"/>
</dbReference>
<sequence>MEQYDIAVIGSGPGGYVAAIRSAQLGYKTVLIEKYAALGGTCTNVGCIPAKALLDSTHHYHDAIHKFSTHGIETGTVQLDFEQLYKRKSDVVLKNTQGLDYLMKKNKITCKQGIASFTDNSTLKVTDENGISNTIKAAKFIIATGSKPATIHGVVLDKKRIITSTEALSLAEQPKSMIIIGGGVIGLEMASIFNRIGTEITILEYADHLIANMDNELGTALHKILKKEGIPIHLEQAVYRAENLGSTAKVWFRDKNGNKQELEADYVLVAVGRKPYTESLGLENTNVQLTSKGTISTNDKLQTTATNIYAIGDVIGGAMLAHKAEEEAVYAVEIIDGQKPHINYRRIPSVVYTWPEVASVGFTEEELKQQGQAYQVGKFPFSANARARAGMDTEGFIKVLADPRFGELLGVHIIGARAADLIAQAVVGLEYEVTANEISRISYAHPTYAEVLKEAYTIASGRPSINI</sequence>
<keyword evidence="9 14" id="KW-0676">Redox-active center</keyword>
<evidence type="ECO:0000256" key="9">
    <source>
        <dbReference type="ARBA" id="ARBA00023284"/>
    </source>
</evidence>
<dbReference type="Gene3D" id="3.30.390.30">
    <property type="match status" value="1"/>
</dbReference>
<feature type="binding site" evidence="12">
    <location>
        <position position="313"/>
    </location>
    <ligand>
        <name>FAD</name>
        <dbReference type="ChEBI" id="CHEBI:57692"/>
    </ligand>
</feature>
<feature type="domain" description="FAD/NAD(P)-binding" evidence="16">
    <location>
        <begin position="4"/>
        <end position="328"/>
    </location>
</feature>
<dbReference type="EMBL" id="FOAF01000001">
    <property type="protein sequence ID" value="SEK89241.1"/>
    <property type="molecule type" value="Genomic_DNA"/>
</dbReference>
<dbReference type="STRING" id="407022.SAMN05661044_01437"/>
<dbReference type="GO" id="GO:0050660">
    <property type="term" value="F:flavin adenine dinucleotide binding"/>
    <property type="evidence" value="ECO:0007669"/>
    <property type="project" value="InterPro"/>
</dbReference>
<evidence type="ECO:0000256" key="1">
    <source>
        <dbReference type="ARBA" id="ARBA00007532"/>
    </source>
</evidence>
<comment type="cofactor">
    <cofactor evidence="12 14">
        <name>FAD</name>
        <dbReference type="ChEBI" id="CHEBI:57692"/>
    </cofactor>
    <text evidence="12 14">Binds 1 FAD per subunit.</text>
</comment>
<evidence type="ECO:0000313" key="18">
    <source>
        <dbReference type="Proteomes" id="UP000199421"/>
    </source>
</evidence>
<evidence type="ECO:0000256" key="14">
    <source>
        <dbReference type="RuleBase" id="RU003692"/>
    </source>
</evidence>
<evidence type="ECO:0000256" key="5">
    <source>
        <dbReference type="ARBA" id="ARBA00022827"/>
    </source>
</evidence>
<dbReference type="Gene3D" id="3.50.50.60">
    <property type="entry name" value="FAD/NAD(P)-binding domain"/>
    <property type="match status" value="2"/>
</dbReference>
<dbReference type="AlphaFoldDB" id="A0A1H7KR04"/>
<feature type="domain" description="Pyridine nucleotide-disulphide oxidoreductase dimerisation" evidence="15">
    <location>
        <begin position="347"/>
        <end position="455"/>
    </location>
</feature>
<dbReference type="OrthoDB" id="9800167at2"/>
<evidence type="ECO:0000259" key="16">
    <source>
        <dbReference type="Pfam" id="PF07992"/>
    </source>
</evidence>
<dbReference type="InterPro" id="IPR023753">
    <property type="entry name" value="FAD/NAD-binding_dom"/>
</dbReference>
<dbReference type="InterPro" id="IPR036188">
    <property type="entry name" value="FAD/NAD-bd_sf"/>
</dbReference>
<keyword evidence="18" id="KW-1185">Reference proteome</keyword>
<dbReference type="EC" id="1.8.1.4" evidence="2 14"/>
<dbReference type="PIRSF" id="PIRSF000350">
    <property type="entry name" value="Mercury_reductase_MerA"/>
    <property type="match status" value="1"/>
</dbReference>
<feature type="binding site" evidence="12">
    <location>
        <begin position="319"/>
        <end position="322"/>
    </location>
    <ligand>
        <name>FAD</name>
        <dbReference type="ChEBI" id="CHEBI:57692"/>
    </ligand>
</feature>
<feature type="binding site" evidence="12">
    <location>
        <position position="51"/>
    </location>
    <ligand>
        <name>FAD</name>
        <dbReference type="ChEBI" id="CHEBI:57692"/>
    </ligand>
</feature>
<dbReference type="SUPFAM" id="SSF51905">
    <property type="entry name" value="FAD/NAD(P)-binding domain"/>
    <property type="match status" value="1"/>
</dbReference>
<dbReference type="NCBIfam" id="TIGR01350">
    <property type="entry name" value="lipoamide_DH"/>
    <property type="match status" value="1"/>
</dbReference>
<gene>
    <name evidence="17" type="ORF">SAMN05661044_01437</name>
</gene>
<comment type="catalytic activity">
    <reaction evidence="10 14">
        <text>N(6)-[(R)-dihydrolipoyl]-L-lysyl-[protein] + NAD(+) = N(6)-[(R)-lipoyl]-L-lysyl-[protein] + NADH + H(+)</text>
        <dbReference type="Rhea" id="RHEA:15045"/>
        <dbReference type="Rhea" id="RHEA-COMP:10474"/>
        <dbReference type="Rhea" id="RHEA-COMP:10475"/>
        <dbReference type="ChEBI" id="CHEBI:15378"/>
        <dbReference type="ChEBI" id="CHEBI:57540"/>
        <dbReference type="ChEBI" id="CHEBI:57945"/>
        <dbReference type="ChEBI" id="CHEBI:83099"/>
        <dbReference type="ChEBI" id="CHEBI:83100"/>
        <dbReference type="EC" id="1.8.1.4"/>
    </reaction>
</comment>
<dbReference type="InterPro" id="IPR004099">
    <property type="entry name" value="Pyr_nucl-diS_OxRdtase_dimer"/>
</dbReference>
<feature type="binding site" evidence="12">
    <location>
        <position position="272"/>
    </location>
    <ligand>
        <name>NAD(+)</name>
        <dbReference type="ChEBI" id="CHEBI:57540"/>
    </ligand>
</feature>
<comment type="similarity">
    <text evidence="1 14">Belongs to the class-I pyridine nucleotide-disulfide oxidoreductase family.</text>
</comment>
<evidence type="ECO:0000256" key="8">
    <source>
        <dbReference type="ARBA" id="ARBA00023157"/>
    </source>
</evidence>
<dbReference type="InterPro" id="IPR006258">
    <property type="entry name" value="Lipoamide_DH"/>
</dbReference>
<proteinExistence type="inferred from homology"/>
<dbReference type="PANTHER" id="PTHR22912">
    <property type="entry name" value="DISULFIDE OXIDOREDUCTASE"/>
    <property type="match status" value="1"/>
</dbReference>
<evidence type="ECO:0000256" key="10">
    <source>
        <dbReference type="ARBA" id="ARBA00049187"/>
    </source>
</evidence>
<keyword evidence="4 14" id="KW-0285">Flavoprotein</keyword>
<dbReference type="PANTHER" id="PTHR22912:SF151">
    <property type="entry name" value="DIHYDROLIPOYL DEHYDROGENASE, MITOCHONDRIAL"/>
    <property type="match status" value="1"/>
</dbReference>
<keyword evidence="7 12" id="KW-0520">NAD</keyword>
<feature type="binding site" evidence="12">
    <location>
        <position position="204"/>
    </location>
    <ligand>
        <name>NAD(+)</name>
        <dbReference type="ChEBI" id="CHEBI:57540"/>
    </ligand>
</feature>
<feature type="binding site" evidence="12">
    <location>
        <begin position="181"/>
        <end position="188"/>
    </location>
    <ligand>
        <name>NAD(+)</name>
        <dbReference type="ChEBI" id="CHEBI:57540"/>
    </ligand>
</feature>
<dbReference type="Pfam" id="PF02852">
    <property type="entry name" value="Pyr_redox_dim"/>
    <property type="match status" value="1"/>
</dbReference>
<evidence type="ECO:0000256" key="12">
    <source>
        <dbReference type="PIRSR" id="PIRSR000350-3"/>
    </source>
</evidence>
<keyword evidence="8" id="KW-1015">Disulfide bond</keyword>
<evidence type="ECO:0000256" key="4">
    <source>
        <dbReference type="ARBA" id="ARBA00022630"/>
    </source>
</evidence>
<comment type="miscellaneous">
    <text evidence="14">The active site is a redox-active disulfide bond.</text>
</comment>
<dbReference type="InterPro" id="IPR001100">
    <property type="entry name" value="Pyr_nuc-diS_OxRdtase"/>
</dbReference>
<dbReference type="Pfam" id="PF07992">
    <property type="entry name" value="Pyr_redox_2"/>
    <property type="match status" value="1"/>
</dbReference>
<evidence type="ECO:0000256" key="6">
    <source>
        <dbReference type="ARBA" id="ARBA00023002"/>
    </source>
</evidence>
<keyword evidence="12" id="KW-0547">Nucleotide-binding</keyword>
<evidence type="ECO:0000256" key="7">
    <source>
        <dbReference type="ARBA" id="ARBA00023027"/>
    </source>
</evidence>
<keyword evidence="5 12" id="KW-0274">FAD</keyword>
<accession>A0A1H7KR04</accession>
<feature type="disulfide bond" description="Redox-active" evidence="13">
    <location>
        <begin position="42"/>
        <end position="47"/>
    </location>
</feature>
<dbReference type="SUPFAM" id="SSF55424">
    <property type="entry name" value="FAD/NAD-linked reductases, dimerisation (C-terminal) domain"/>
    <property type="match status" value="1"/>
</dbReference>
<dbReference type="InterPro" id="IPR016156">
    <property type="entry name" value="FAD/NAD-linked_Rdtase_dimer_sf"/>
</dbReference>
<organism evidence="17 18">
    <name type="scientific">Olivibacter domesticus</name>
    <name type="common">Pseudosphingobacterium domesticum</name>
    <dbReference type="NCBI Taxonomy" id="407022"/>
    <lineage>
        <taxon>Bacteria</taxon>
        <taxon>Pseudomonadati</taxon>
        <taxon>Bacteroidota</taxon>
        <taxon>Sphingobacteriia</taxon>
        <taxon>Sphingobacteriales</taxon>
        <taxon>Sphingobacteriaceae</taxon>
        <taxon>Olivibacter</taxon>
    </lineage>
</organism>
<dbReference type="RefSeq" id="WP_093321003.1">
    <property type="nucleotide sequence ID" value="NZ_FOAF01000001.1"/>
</dbReference>
<evidence type="ECO:0000313" key="17">
    <source>
        <dbReference type="EMBL" id="SEK89241.1"/>
    </source>
</evidence>
<dbReference type="GO" id="GO:0006103">
    <property type="term" value="P:2-oxoglutarate metabolic process"/>
    <property type="evidence" value="ECO:0007669"/>
    <property type="project" value="TreeGrafter"/>
</dbReference>